<reference evidence="2" key="1">
    <citation type="submission" date="2020-02" db="EMBL/GenBank/DDBJ databases">
        <authorList>
            <person name="Palmer J.M."/>
        </authorList>
    </citation>
    <scope>NUCLEOTIDE SEQUENCE</scope>
    <source>
        <strain evidence="2">EPUS1.4</strain>
        <tissue evidence="2">Thallus</tissue>
    </source>
</reference>
<feature type="compositionally biased region" description="Polar residues" evidence="1">
    <location>
        <begin position="1"/>
        <end position="13"/>
    </location>
</feature>
<evidence type="ECO:0000313" key="2">
    <source>
        <dbReference type="EMBL" id="KAF7513349.1"/>
    </source>
</evidence>
<organism evidence="2 3">
    <name type="scientific">Endocarpon pusillum</name>
    <dbReference type="NCBI Taxonomy" id="364733"/>
    <lineage>
        <taxon>Eukaryota</taxon>
        <taxon>Fungi</taxon>
        <taxon>Dikarya</taxon>
        <taxon>Ascomycota</taxon>
        <taxon>Pezizomycotina</taxon>
        <taxon>Eurotiomycetes</taxon>
        <taxon>Chaetothyriomycetidae</taxon>
        <taxon>Verrucariales</taxon>
        <taxon>Verrucariaceae</taxon>
        <taxon>Endocarpon</taxon>
    </lineage>
</organism>
<evidence type="ECO:0000313" key="3">
    <source>
        <dbReference type="Proteomes" id="UP000606974"/>
    </source>
</evidence>
<accession>A0A8H7ATP3</accession>
<gene>
    <name evidence="2" type="ORF">GJ744_009770</name>
</gene>
<protein>
    <submittedName>
        <fullName evidence="2">Uncharacterized protein</fullName>
    </submittedName>
</protein>
<feature type="region of interest" description="Disordered" evidence="1">
    <location>
        <begin position="1"/>
        <end position="38"/>
    </location>
</feature>
<comment type="caution">
    <text evidence="2">The sequence shown here is derived from an EMBL/GenBank/DDBJ whole genome shotgun (WGS) entry which is preliminary data.</text>
</comment>
<sequence>MGNNAISLKSRFQNAKGARAKADLGSHSKPASTHNLPANRVEKLTSGVRKRRSQHEITLTDRFKGESAKANSSTASHQRLTDSIDTYRTELGSETDRLLAQTEHALDQQLAQITQEFGGQLRLVADFESKVFSPISEERLEIVVGSAGKDGQTSVQYATLADRMRDLEKVVSAEAAQLESLWKEWYATNLELVRLAVEVLGPARVKASRNQDDKNFAAQVNAAVDENRGHEARHTEYQKQSAEMESSIRATAREAINHLTEQEKEWRITEKKKIQQIKKIMMEAD</sequence>
<dbReference type="OrthoDB" id="4156944at2759"/>
<dbReference type="EMBL" id="JAACFV010000006">
    <property type="protein sequence ID" value="KAF7513349.1"/>
    <property type="molecule type" value="Genomic_DNA"/>
</dbReference>
<name>A0A8H7ATP3_9EURO</name>
<dbReference type="Proteomes" id="UP000606974">
    <property type="component" value="Unassembled WGS sequence"/>
</dbReference>
<proteinExistence type="predicted"/>
<keyword evidence="3" id="KW-1185">Reference proteome</keyword>
<dbReference type="AlphaFoldDB" id="A0A8H7ATP3"/>
<evidence type="ECO:0000256" key="1">
    <source>
        <dbReference type="SAM" id="MobiDB-lite"/>
    </source>
</evidence>